<accession>A0ABD2QBR8</accession>
<dbReference type="PROSITE" id="PS50229">
    <property type="entry name" value="WH1"/>
    <property type="match status" value="1"/>
</dbReference>
<feature type="compositionally biased region" description="Polar residues" evidence="1">
    <location>
        <begin position="185"/>
        <end position="202"/>
    </location>
</feature>
<evidence type="ECO:0000256" key="1">
    <source>
        <dbReference type="SAM" id="MobiDB-lite"/>
    </source>
</evidence>
<dbReference type="Gene3D" id="2.30.29.30">
    <property type="entry name" value="Pleckstrin-homology domain (PH domain)/Phosphotyrosine-binding domain (PTB)"/>
    <property type="match status" value="1"/>
</dbReference>
<feature type="domain" description="WH1" evidence="2">
    <location>
        <begin position="1"/>
        <end position="114"/>
    </location>
</feature>
<proteinExistence type="predicted"/>
<feature type="region of interest" description="Disordered" evidence="1">
    <location>
        <begin position="185"/>
        <end position="204"/>
    </location>
</feature>
<dbReference type="EMBL" id="JBJKFK010000452">
    <property type="protein sequence ID" value="KAL3316982.1"/>
    <property type="molecule type" value="Genomic_DNA"/>
</dbReference>
<name>A0ABD2QBR8_9PLAT</name>
<gene>
    <name evidence="3" type="primary">HOMER3</name>
    <name evidence="3" type="ORF">Ciccas_004369</name>
</gene>
<evidence type="ECO:0000259" key="2">
    <source>
        <dbReference type="PROSITE" id="PS50229"/>
    </source>
</evidence>
<dbReference type="InterPro" id="IPR000697">
    <property type="entry name" value="WH1/EVH1_dom"/>
</dbReference>
<reference evidence="3 4" key="1">
    <citation type="submission" date="2024-11" db="EMBL/GenBank/DDBJ databases">
        <title>Adaptive evolution of stress response genes in parasites aligns with host niche diversity.</title>
        <authorList>
            <person name="Hahn C."/>
            <person name="Resl P."/>
        </authorList>
    </citation>
    <scope>NUCLEOTIDE SEQUENCE [LARGE SCALE GENOMIC DNA]</scope>
    <source>
        <strain evidence="3">EGGRZ-B1_66</strain>
        <tissue evidence="3">Body</tissue>
    </source>
</reference>
<comment type="caution">
    <text evidence="3">The sequence shown here is derived from an EMBL/GenBank/DDBJ whole genome shotgun (WGS) entry which is preliminary data.</text>
</comment>
<evidence type="ECO:0000313" key="3">
    <source>
        <dbReference type="EMBL" id="KAL3316982.1"/>
    </source>
</evidence>
<dbReference type="SUPFAM" id="SSF50729">
    <property type="entry name" value="PH domain-like"/>
    <property type="match status" value="1"/>
</dbReference>
<sequence length="277" mass="30464">MGEPPIFTCLAQVFTIDPITKKTWKPSSTKSVDVNFFFDGAKKIYRIVSVEELEGSKKIVLNCTIGEKMVFKQTSQKFGQWADARSGCVYGLGFNSEIELKKFIGKFKSVVEDTIRIANSVSHKETAVTETGPLGPKLSLVSGNSRTGSLQMHSDDESSVAYKNVQAQIRRLEADLASTRLQASKLISPNGSETGKGSLQSDGGSGSWPIVPPMVYNHSSNQNFEELDNSRTVNGTRHFDEMKLREAISLQRRLGCILAEACELNNEISLLLTSQFA</sequence>
<dbReference type="InterPro" id="IPR011993">
    <property type="entry name" value="PH-like_dom_sf"/>
</dbReference>
<dbReference type="Proteomes" id="UP001626550">
    <property type="component" value="Unassembled WGS sequence"/>
</dbReference>
<dbReference type="SMART" id="SM00461">
    <property type="entry name" value="WH1"/>
    <property type="match status" value="1"/>
</dbReference>
<dbReference type="Pfam" id="PF00568">
    <property type="entry name" value="WH1"/>
    <property type="match status" value="1"/>
</dbReference>
<dbReference type="InterPro" id="IPR045027">
    <property type="entry name" value="Homer"/>
</dbReference>
<evidence type="ECO:0000313" key="4">
    <source>
        <dbReference type="Proteomes" id="UP001626550"/>
    </source>
</evidence>
<dbReference type="AlphaFoldDB" id="A0ABD2QBR8"/>
<keyword evidence="4" id="KW-1185">Reference proteome</keyword>
<dbReference type="PANTHER" id="PTHR10918">
    <property type="entry name" value="HOMER"/>
    <property type="match status" value="1"/>
</dbReference>
<organism evidence="3 4">
    <name type="scientific">Cichlidogyrus casuarinus</name>
    <dbReference type="NCBI Taxonomy" id="1844966"/>
    <lineage>
        <taxon>Eukaryota</taxon>
        <taxon>Metazoa</taxon>
        <taxon>Spiralia</taxon>
        <taxon>Lophotrochozoa</taxon>
        <taxon>Platyhelminthes</taxon>
        <taxon>Monogenea</taxon>
        <taxon>Monopisthocotylea</taxon>
        <taxon>Dactylogyridea</taxon>
        <taxon>Ancyrocephalidae</taxon>
        <taxon>Cichlidogyrus</taxon>
    </lineage>
</organism>
<protein>
    <submittedName>
        <fullName evidence="3">Homer protein 3</fullName>
    </submittedName>
</protein>